<reference evidence="2 3" key="1">
    <citation type="submission" date="2014-04" db="EMBL/GenBank/DDBJ databases">
        <authorList>
            <consortium name="DOE Joint Genome Institute"/>
            <person name="Kuo A."/>
            <person name="Kohler A."/>
            <person name="Nagy L.G."/>
            <person name="Floudas D."/>
            <person name="Copeland A."/>
            <person name="Barry K.W."/>
            <person name="Cichocki N."/>
            <person name="Veneault-Fourrey C."/>
            <person name="LaButti K."/>
            <person name="Lindquist E.A."/>
            <person name="Lipzen A."/>
            <person name="Lundell T."/>
            <person name="Morin E."/>
            <person name="Murat C."/>
            <person name="Sun H."/>
            <person name="Tunlid A."/>
            <person name="Henrissat B."/>
            <person name="Grigoriev I.V."/>
            <person name="Hibbett D.S."/>
            <person name="Martin F."/>
            <person name="Nordberg H.P."/>
            <person name="Cantor M.N."/>
            <person name="Hua S.X."/>
        </authorList>
    </citation>
    <scope>NUCLEOTIDE SEQUENCE [LARGE SCALE GENOMIC DNA]</scope>
    <source>
        <strain evidence="2 3">Foug A</strain>
    </source>
</reference>
<evidence type="ECO:0000256" key="1">
    <source>
        <dbReference type="SAM" id="MobiDB-lite"/>
    </source>
</evidence>
<sequence>MHTNPQHCTEGKAKARLEKGMSGGSWETEGAHSSLRYTDIFAERLAPVVPDQTRGG</sequence>
<organism evidence="2 3">
    <name type="scientific">Scleroderma citrinum Foug A</name>
    <dbReference type="NCBI Taxonomy" id="1036808"/>
    <lineage>
        <taxon>Eukaryota</taxon>
        <taxon>Fungi</taxon>
        <taxon>Dikarya</taxon>
        <taxon>Basidiomycota</taxon>
        <taxon>Agaricomycotina</taxon>
        <taxon>Agaricomycetes</taxon>
        <taxon>Agaricomycetidae</taxon>
        <taxon>Boletales</taxon>
        <taxon>Sclerodermatineae</taxon>
        <taxon>Sclerodermataceae</taxon>
        <taxon>Scleroderma</taxon>
    </lineage>
</organism>
<dbReference type="HOGENOM" id="CLU_3015542_0_0_1"/>
<dbReference type="Proteomes" id="UP000053989">
    <property type="component" value="Unassembled WGS sequence"/>
</dbReference>
<dbReference type="EMBL" id="KN822060">
    <property type="protein sequence ID" value="KIM60560.1"/>
    <property type="molecule type" value="Genomic_DNA"/>
</dbReference>
<dbReference type="InParanoid" id="A0A0C3DIP0"/>
<feature type="compositionally biased region" description="Basic and acidic residues" evidence="1">
    <location>
        <begin position="9"/>
        <end position="19"/>
    </location>
</feature>
<evidence type="ECO:0000313" key="2">
    <source>
        <dbReference type="EMBL" id="KIM60560.1"/>
    </source>
</evidence>
<reference evidence="3" key="2">
    <citation type="submission" date="2015-01" db="EMBL/GenBank/DDBJ databases">
        <title>Evolutionary Origins and Diversification of the Mycorrhizal Mutualists.</title>
        <authorList>
            <consortium name="DOE Joint Genome Institute"/>
            <consortium name="Mycorrhizal Genomics Consortium"/>
            <person name="Kohler A."/>
            <person name="Kuo A."/>
            <person name="Nagy L.G."/>
            <person name="Floudas D."/>
            <person name="Copeland A."/>
            <person name="Barry K.W."/>
            <person name="Cichocki N."/>
            <person name="Veneault-Fourrey C."/>
            <person name="LaButti K."/>
            <person name="Lindquist E.A."/>
            <person name="Lipzen A."/>
            <person name="Lundell T."/>
            <person name="Morin E."/>
            <person name="Murat C."/>
            <person name="Riley R."/>
            <person name="Ohm R."/>
            <person name="Sun H."/>
            <person name="Tunlid A."/>
            <person name="Henrissat B."/>
            <person name="Grigoriev I.V."/>
            <person name="Hibbett D.S."/>
            <person name="Martin F."/>
        </authorList>
    </citation>
    <scope>NUCLEOTIDE SEQUENCE [LARGE SCALE GENOMIC DNA]</scope>
    <source>
        <strain evidence="3">Foug A</strain>
    </source>
</reference>
<name>A0A0C3DIP0_9AGAM</name>
<gene>
    <name evidence="2" type="ORF">SCLCIDRAFT_1216628</name>
</gene>
<protein>
    <submittedName>
        <fullName evidence="2">Uncharacterized protein</fullName>
    </submittedName>
</protein>
<proteinExistence type="predicted"/>
<keyword evidence="3" id="KW-1185">Reference proteome</keyword>
<feature type="region of interest" description="Disordered" evidence="1">
    <location>
        <begin position="1"/>
        <end position="30"/>
    </location>
</feature>
<evidence type="ECO:0000313" key="3">
    <source>
        <dbReference type="Proteomes" id="UP000053989"/>
    </source>
</evidence>
<dbReference type="AlphaFoldDB" id="A0A0C3DIP0"/>
<accession>A0A0C3DIP0</accession>